<dbReference type="NCBIfam" id="TIGR04416">
    <property type="entry name" value="group_II_RT_mat"/>
    <property type="match status" value="1"/>
</dbReference>
<dbReference type="OrthoDB" id="8538592at2"/>
<name>A0A1U9UNI4_CUPNE</name>
<dbReference type="PROSITE" id="PS50096">
    <property type="entry name" value="IQ"/>
    <property type="match status" value="1"/>
</dbReference>
<dbReference type="InterPro" id="IPR000477">
    <property type="entry name" value="RT_dom"/>
</dbReference>
<dbReference type="InterPro" id="IPR043502">
    <property type="entry name" value="DNA/RNA_pol_sf"/>
</dbReference>
<accession>A0A1U9UNI4</accession>
<keyword evidence="4" id="KW-0695">RNA-directed DNA polymerase</keyword>
<evidence type="ECO:0000256" key="2">
    <source>
        <dbReference type="SAM" id="MobiDB-lite"/>
    </source>
</evidence>
<reference evidence="5" key="1">
    <citation type="submission" date="2017-02" db="EMBL/GenBank/DDBJ databases">
        <title>Complete genome sequence of Cupriavidus necator strain NH9, a 3-chlorobenzoate degrader.</title>
        <authorList>
            <person name="Moriuchi R."/>
            <person name="Dohra H."/>
            <person name="Ogawa N."/>
        </authorList>
    </citation>
    <scope>NUCLEOTIDE SEQUENCE [LARGE SCALE GENOMIC DNA]</scope>
    <source>
        <strain evidence="5">NH9</strain>
    </source>
</reference>
<keyword evidence="4" id="KW-0548">Nucleotidyltransferase</keyword>
<evidence type="ECO:0000313" key="4">
    <source>
        <dbReference type="EMBL" id="AQV94160.1"/>
    </source>
</evidence>
<dbReference type="Proteomes" id="UP000189627">
    <property type="component" value="Chromosome 1"/>
</dbReference>
<dbReference type="PROSITE" id="PS50878">
    <property type="entry name" value="RT_POL"/>
    <property type="match status" value="1"/>
</dbReference>
<evidence type="ECO:0000313" key="5">
    <source>
        <dbReference type="Proteomes" id="UP000189627"/>
    </source>
</evidence>
<organism evidence="4 5">
    <name type="scientific">Cupriavidus necator</name>
    <name type="common">Alcaligenes eutrophus</name>
    <name type="synonym">Ralstonia eutropha</name>
    <dbReference type="NCBI Taxonomy" id="106590"/>
    <lineage>
        <taxon>Bacteria</taxon>
        <taxon>Pseudomonadati</taxon>
        <taxon>Pseudomonadota</taxon>
        <taxon>Betaproteobacteria</taxon>
        <taxon>Burkholderiales</taxon>
        <taxon>Burkholderiaceae</taxon>
        <taxon>Cupriavidus</taxon>
    </lineage>
</organism>
<dbReference type="PANTHER" id="PTHR34047">
    <property type="entry name" value="NUCLEAR INTRON MATURASE 1, MITOCHONDRIAL-RELATED"/>
    <property type="match status" value="1"/>
</dbReference>
<comment type="similarity">
    <text evidence="1">Belongs to the bacterial reverse transcriptase family.</text>
</comment>
<evidence type="ECO:0000259" key="3">
    <source>
        <dbReference type="PROSITE" id="PS50878"/>
    </source>
</evidence>
<dbReference type="AlphaFoldDB" id="A0A1U9UNI4"/>
<dbReference type="InterPro" id="IPR030931">
    <property type="entry name" value="Group_II_RT_mat"/>
</dbReference>
<proteinExistence type="inferred from homology"/>
<dbReference type="EMBL" id="CP017757">
    <property type="protein sequence ID" value="AQV94160.1"/>
    <property type="molecule type" value="Genomic_DNA"/>
</dbReference>
<sequence length="492" mass="57151">MMNGREKSDSAVVAKKPANNAGRSAAEWVERRAGTKGNMGQFNTCRAQNRASVPQGLERVRQAARQRKKERFTALLHHVTVDRLRESFYALKRNAAPGVDGMTWRYYEAGLEEHLQRLHTQVLSGAYRALPVRRQYIPKPDGKQRPLGIAALEDKVVQRAVVEVLNAIYEEDFLGFSYGFRPGRSQHDALDALATAITRTPVNWVLDADIRSFFDSVSQDWLVRFMEHRIGDERIIRLVRKWLKAGVLENGELSVSEKGTPQGSVASPLFANVYLHYVFDLWANRWRRREAKGNVIILRYADDVVVGFEHEADARRFWDAMRQRLEEFSLALHPDKTRLLEFGRNAAANRQSRGLGRPETFAFLGFIFICGRSRRGAFQLQRKSRGDRMRAKLRQIKEDLRRRMHEPIPAQGKWLRQVVRGYFAYHAVPTNSRALGAFRHHVMDLWRRALRRRSQKDQMTWPRVERIADAWLPPPRILHPWPDRRFAVKHPR</sequence>
<keyword evidence="4" id="KW-0808">Transferase</keyword>
<protein>
    <submittedName>
        <fullName evidence="4">Group II intron reverse transcriptase/maturase</fullName>
    </submittedName>
</protein>
<dbReference type="PANTHER" id="PTHR34047:SF8">
    <property type="entry name" value="PROTEIN YKFC"/>
    <property type="match status" value="1"/>
</dbReference>
<feature type="domain" description="Reverse transcriptase" evidence="3">
    <location>
        <begin position="118"/>
        <end position="368"/>
    </location>
</feature>
<feature type="region of interest" description="Disordered" evidence="2">
    <location>
        <begin position="1"/>
        <end position="27"/>
    </location>
</feature>
<dbReference type="SUPFAM" id="SSF56672">
    <property type="entry name" value="DNA/RNA polymerases"/>
    <property type="match status" value="1"/>
</dbReference>
<dbReference type="CDD" id="cd01651">
    <property type="entry name" value="RT_G2_intron"/>
    <property type="match status" value="1"/>
</dbReference>
<gene>
    <name evidence="4" type="ORF">BJN34_09695</name>
</gene>
<dbReference type="GO" id="GO:0003964">
    <property type="term" value="F:RNA-directed DNA polymerase activity"/>
    <property type="evidence" value="ECO:0007669"/>
    <property type="project" value="UniProtKB-KW"/>
</dbReference>
<dbReference type="Pfam" id="PF00078">
    <property type="entry name" value="RVT_1"/>
    <property type="match status" value="1"/>
</dbReference>
<dbReference type="KEGG" id="cuh:BJN34_09695"/>
<evidence type="ECO:0000256" key="1">
    <source>
        <dbReference type="ARBA" id="ARBA00034120"/>
    </source>
</evidence>
<dbReference type="InterPro" id="IPR051083">
    <property type="entry name" value="GrpII_Intron_Splice-Mob/Def"/>
</dbReference>